<dbReference type="InParanoid" id="A0A0Q2RQC5"/>
<feature type="chain" id="PRO_5006196364" description="DNA polymerase III subunit beta" evidence="1">
    <location>
        <begin position="18"/>
        <end position="148"/>
    </location>
</feature>
<evidence type="ECO:0000313" key="2">
    <source>
        <dbReference type="EMBL" id="KQH86230.1"/>
    </source>
</evidence>
<evidence type="ECO:0008006" key="4">
    <source>
        <dbReference type="Google" id="ProtNLM"/>
    </source>
</evidence>
<dbReference type="OrthoDB" id="5814891at2"/>
<name>A0A0Q2RQC5_VIBFU</name>
<feature type="signal peptide" evidence="1">
    <location>
        <begin position="1"/>
        <end position="17"/>
    </location>
</feature>
<gene>
    <name evidence="2" type="ORF">AMR76_09350</name>
</gene>
<sequence>MKKWLLVLASTVLAACATHTVNWQHSNLAMFSDTAIQLKSNLWTDQMPKVGEDVDSQNLNGTLTLETSGQLPADLNVSMVVIKQGDEMWTIDGDDVELRTQSENMWEVVFQSDIEIDLNKPVSVALGLSDSQGETWLVEHKVTIDKVY</sequence>
<comment type="caution">
    <text evidence="2">The sequence shown here is derived from an EMBL/GenBank/DDBJ whole genome shotgun (WGS) entry which is preliminary data.</text>
</comment>
<dbReference type="GeneID" id="50534617"/>
<keyword evidence="3" id="KW-1185">Reference proteome</keyword>
<accession>A0A0Q2RQC5</accession>
<organism evidence="2 3">
    <name type="scientific">Vibrio furnissii</name>
    <dbReference type="NCBI Taxonomy" id="29494"/>
    <lineage>
        <taxon>Bacteria</taxon>
        <taxon>Pseudomonadati</taxon>
        <taxon>Pseudomonadota</taxon>
        <taxon>Gammaproteobacteria</taxon>
        <taxon>Vibrionales</taxon>
        <taxon>Vibrionaceae</taxon>
        <taxon>Vibrio</taxon>
    </lineage>
</organism>
<keyword evidence="1" id="KW-0732">Signal</keyword>
<dbReference type="AlphaFoldDB" id="A0A0Q2RQC5"/>
<dbReference type="RefSeq" id="WP_004724145.1">
    <property type="nucleotide sequence ID" value="NZ_CABLCD010000008.1"/>
</dbReference>
<protein>
    <recommendedName>
        <fullName evidence="4">DNA polymerase III subunit beta</fullName>
    </recommendedName>
</protein>
<dbReference type="PROSITE" id="PS51257">
    <property type="entry name" value="PROKAR_LIPOPROTEIN"/>
    <property type="match status" value="1"/>
</dbReference>
<dbReference type="EMBL" id="LKHS01000007">
    <property type="protein sequence ID" value="KQH86230.1"/>
    <property type="molecule type" value="Genomic_DNA"/>
</dbReference>
<dbReference type="Proteomes" id="UP000051221">
    <property type="component" value="Unassembled WGS sequence"/>
</dbReference>
<evidence type="ECO:0000256" key="1">
    <source>
        <dbReference type="SAM" id="SignalP"/>
    </source>
</evidence>
<dbReference type="OMA" id="SENQWEV"/>
<reference evidence="2 3" key="1">
    <citation type="submission" date="2015-08" db="EMBL/GenBank/DDBJ databases">
        <title>Antibacterial properties of a collection of Vibrionaceae strains.</title>
        <authorList>
            <person name="Giubergia S."/>
        </authorList>
    </citation>
    <scope>NUCLEOTIDE SEQUENCE [LARGE SCALE GENOMIC DNA]</scope>
    <source>
        <strain evidence="2 3">S0821</strain>
    </source>
</reference>
<evidence type="ECO:0000313" key="3">
    <source>
        <dbReference type="Proteomes" id="UP000051221"/>
    </source>
</evidence>
<proteinExistence type="predicted"/>